<organism evidence="1 2">
    <name type="scientific">Bacillus toyonensis</name>
    <dbReference type="NCBI Taxonomy" id="155322"/>
    <lineage>
        <taxon>Bacteria</taxon>
        <taxon>Bacillati</taxon>
        <taxon>Bacillota</taxon>
        <taxon>Bacilli</taxon>
        <taxon>Bacillales</taxon>
        <taxon>Bacillaceae</taxon>
        <taxon>Bacillus</taxon>
        <taxon>Bacillus cereus group</taxon>
    </lineage>
</organism>
<proteinExistence type="predicted"/>
<evidence type="ECO:0000313" key="1">
    <source>
        <dbReference type="EMBL" id="QHA16362.1"/>
    </source>
</evidence>
<evidence type="ECO:0008006" key="3">
    <source>
        <dbReference type="Google" id="ProtNLM"/>
    </source>
</evidence>
<gene>
    <name evidence="1" type="ORF">GPA05_04855</name>
</gene>
<dbReference type="Proteomes" id="UP000440820">
    <property type="component" value="Chromosome"/>
</dbReference>
<evidence type="ECO:0000313" key="2">
    <source>
        <dbReference type="Proteomes" id="UP000440820"/>
    </source>
</evidence>
<dbReference type="RefSeq" id="WP_097860929.1">
    <property type="nucleotide sequence ID" value="NZ_JARMKU010000014.1"/>
</dbReference>
<sequence>MKKAFDRVGNLVHAKDAHKGINGYTCPCCREEVTKAEGVRQSAHFRHRGRQKREYCDLYVQGLGNFDSFNDYATKMRIPYITFEENENDWDFYVRFPKIRRGLTSMFEDFQLYFNVSCLEMGSQISAIKLRHDSDNNKMKISPKDSYHFDIDDKEAAKKLELHWPIKIIGFTKGIYIFRFIHGEFVRVEQESVTISDVFYVVAKRTIIFPEKIMVQELKSKNGWLAYRIQLPEVMDDRLISSFYRETGYRLQNPFYYLDLLTPSTYGRKDYAYMIYSSMCSMAITFQTFRKNDFTVVHISPDMTSKQYGKCKEIVDVPNLEQGFHTFYIKNHEGKMLDLYVDRKAKQHEVIEYEAPFIINSGKVSIFEDKKMNIQGRVNIQSDYPLPFYKKEIDKFPYILSQSISDHNVSEGDRLYTPGVWSVEFVGNEINDNLEINWSDLILAYLKIESTKTFIITNKKYQGFLKLVETIVDESKKKKLKFFLTMYRNRVPRVVKDLLDHI</sequence>
<protein>
    <recommendedName>
        <fullName evidence="3">Competence protein CoiA</fullName>
    </recommendedName>
</protein>
<keyword evidence="2" id="KW-1185">Reference proteome</keyword>
<dbReference type="EMBL" id="CP047044">
    <property type="protein sequence ID" value="QHA16362.1"/>
    <property type="molecule type" value="Genomic_DNA"/>
</dbReference>
<accession>A0ABX6G5R6</accession>
<reference evidence="1 2" key="1">
    <citation type="submission" date="2019-12" db="EMBL/GenBank/DDBJ databases">
        <title>Bacillus toyonensis BV-17 genome.</title>
        <authorList>
            <person name="Chen J."/>
        </authorList>
    </citation>
    <scope>NUCLEOTIDE SEQUENCE [LARGE SCALE GENOMIC DNA]</scope>
    <source>
        <strain evidence="1 2">BV-17</strain>
    </source>
</reference>
<name>A0ABX6G5R6_9BACI</name>